<name>A0AAD5T8I5_9FUNG</name>
<feature type="compositionally biased region" description="Polar residues" evidence="1">
    <location>
        <begin position="1173"/>
        <end position="1183"/>
    </location>
</feature>
<reference evidence="2" key="1">
    <citation type="submission" date="2020-05" db="EMBL/GenBank/DDBJ databases">
        <title>Phylogenomic resolution of chytrid fungi.</title>
        <authorList>
            <person name="Stajich J.E."/>
            <person name="Amses K."/>
            <person name="Simmons R."/>
            <person name="Seto K."/>
            <person name="Myers J."/>
            <person name="Bonds A."/>
            <person name="Quandt C.A."/>
            <person name="Barry K."/>
            <person name="Liu P."/>
            <person name="Grigoriev I."/>
            <person name="Longcore J.E."/>
            <person name="James T.Y."/>
        </authorList>
    </citation>
    <scope>NUCLEOTIDE SEQUENCE</scope>
    <source>
        <strain evidence="2">JEL0513</strain>
    </source>
</reference>
<dbReference type="Proteomes" id="UP001211907">
    <property type="component" value="Unassembled WGS sequence"/>
</dbReference>
<dbReference type="AlphaFoldDB" id="A0AAD5T8I5"/>
<evidence type="ECO:0000313" key="2">
    <source>
        <dbReference type="EMBL" id="KAJ3132553.1"/>
    </source>
</evidence>
<comment type="caution">
    <text evidence="2">The sequence shown here is derived from an EMBL/GenBank/DDBJ whole genome shotgun (WGS) entry which is preliminary data.</text>
</comment>
<evidence type="ECO:0000313" key="3">
    <source>
        <dbReference type="Proteomes" id="UP001211907"/>
    </source>
</evidence>
<feature type="compositionally biased region" description="Basic and acidic residues" evidence="1">
    <location>
        <begin position="1158"/>
        <end position="1167"/>
    </location>
</feature>
<protein>
    <submittedName>
        <fullName evidence="2">Uncharacterized protein</fullName>
    </submittedName>
</protein>
<accession>A0AAD5T8I5</accession>
<feature type="region of interest" description="Disordered" evidence="1">
    <location>
        <begin position="847"/>
        <end position="870"/>
    </location>
</feature>
<gene>
    <name evidence="2" type="ORF">HK100_005211</name>
</gene>
<evidence type="ECO:0000256" key="1">
    <source>
        <dbReference type="SAM" id="MobiDB-lite"/>
    </source>
</evidence>
<feature type="region of interest" description="Disordered" evidence="1">
    <location>
        <begin position="1146"/>
        <end position="1183"/>
    </location>
</feature>
<sequence>MSNKATWGKGKVGLPAASAPIASENLIYGTGNNENENENPSATPTAVSPLYESSSDKNKSATSNAVSVAATREVWDVVLRNNVAAAVLDPTDLAQLSRVCHGAFTAVAPGATRAAWASARYGPNHAIPQLFANAPRLLTPSVVASLSPRIPRLFILLLVRELRAYQRREIELENHAKYQLDVKRQLEWRAMELEAQRMSSIQPKRDIHDLDMTGIDDPILPAVKAAIVSDLDENDDDDEKDGKQQEHTAAALALVPLPTYPQIPVVPFPDPVPLTNSLLLKQGARDYLIEAGEDLYGKVFWAAHAPATHAERVSLLPEELHWAANIAQVSGYPGSESPVTVWPFDDAAMFTFLVKYGMDVKSFLKHDAPVYTTIPAKLPTPAVAVAAADGDQLDSTVDSAVAENRNTLEPTQLQTVSIGYAEKRNQETWQRICTSIRTLIKKHVFIPEFVLAPQKLLGSMTVFLRTGVSVLDIKNFNDAEDGKWAMSEILHHDEALGRYLCKCAEIPDAVVDNEVWYWILVDSKIQLPPRRHTPLTPEDITKMRATLSKLPAPIPKKPLIRFLKTFASKHAITRLCEYTTDSSTSLVSLQSLGHDIIAALLSPSALIAQTHPAETYAKVDLIVDALEISADAVLAHFTVSEWEAAVSAMAKPTSNSNGGVVEDDDDLEDFLAAYDGPTNATGGGSSPPQFLTRVAAVSGTVPWTLWSYLVSRYTSKWLDTNAYNSVLSILAHDLTVRRITISGSGNSSGEDDVARRWFGEKEADKAVISFLRAVKKEVIVFPATVVEVCARVVRRVSISTGGSGVGGGAEEDGGIPMRFIMIMGIVEKNLLKAARAFSRENEGNIAVGDGGETVGTHEFEEDGSVAPPSSPIAAASAVVAASSTNPWSKDTQEPSPIVEEWVRVLNTSVVENTAWQEVVAMSSTTDEVLNDSIAPEVRFYWAVVSLVEDALNASSAVAGAPSVPHLRFDAWTHEIEKKLARETVGGVSAAAAAGIGSEYISAHNTAYERTPGVFATATSNILSSLNSTAKSVSTAIGSTNAARSLNSSIQPVARSMQPVAHAISTTASPIIGRVGAGAQKLGVVIADAQVQYHVAENIKGGVRRISEVGMGIAASLHARINGTGSAPSSPAVEDAGPVGVVGRKRVGSESIVGGKNDGGSERPKESWEAAYTRLSSRLSTARK</sequence>
<organism evidence="2 3">
    <name type="scientific">Physocladia obscura</name>
    <dbReference type="NCBI Taxonomy" id="109957"/>
    <lineage>
        <taxon>Eukaryota</taxon>
        <taxon>Fungi</taxon>
        <taxon>Fungi incertae sedis</taxon>
        <taxon>Chytridiomycota</taxon>
        <taxon>Chytridiomycota incertae sedis</taxon>
        <taxon>Chytridiomycetes</taxon>
        <taxon>Chytridiales</taxon>
        <taxon>Chytriomycetaceae</taxon>
        <taxon>Physocladia</taxon>
    </lineage>
</organism>
<dbReference type="EMBL" id="JADGJH010000246">
    <property type="protein sequence ID" value="KAJ3132553.1"/>
    <property type="molecule type" value="Genomic_DNA"/>
</dbReference>
<proteinExistence type="predicted"/>
<feature type="region of interest" description="Disordered" evidence="1">
    <location>
        <begin position="27"/>
        <end position="58"/>
    </location>
</feature>
<keyword evidence="3" id="KW-1185">Reference proteome</keyword>